<evidence type="ECO:0000313" key="6">
    <source>
        <dbReference type="Proteomes" id="UP000183039"/>
    </source>
</evidence>
<protein>
    <recommendedName>
        <fullName evidence="2">WxL domain-containing protein</fullName>
    </recommendedName>
</protein>
<feature type="chain" id="PRO_5044546799" description="WxL domain-containing protein" evidence="1">
    <location>
        <begin position="28"/>
        <end position="274"/>
    </location>
</feature>
<dbReference type="OrthoDB" id="2193107at2"/>
<reference evidence="3 5" key="2">
    <citation type="submission" date="2015-12" db="EMBL/GenBank/DDBJ databases">
        <authorList>
            <person name="Lauer A."/>
            <person name="Humrighouse B."/>
            <person name="Loparev V."/>
            <person name="Shewmaker P.L."/>
            <person name="Whitney A.M."/>
            <person name="McLaughlin R.W."/>
        </authorList>
    </citation>
    <scope>NUCLEOTIDE SEQUENCE [LARGE SCALE GENOMIC DNA]</scope>
    <source>
        <strain evidence="3 5">LMG 23085</strain>
    </source>
</reference>
<proteinExistence type="predicted"/>
<organism evidence="4 6">
    <name type="scientific">Enterococcus silesiacus</name>
    <dbReference type="NCBI Taxonomy" id="332949"/>
    <lineage>
        <taxon>Bacteria</taxon>
        <taxon>Bacillati</taxon>
        <taxon>Bacillota</taxon>
        <taxon>Bacilli</taxon>
        <taxon>Lactobacillales</taxon>
        <taxon>Enterococcaceae</taxon>
        <taxon>Enterococcus</taxon>
    </lineage>
</organism>
<evidence type="ECO:0000313" key="5">
    <source>
        <dbReference type="Proteomes" id="UP000065511"/>
    </source>
</evidence>
<dbReference type="EMBL" id="JXLC01000025">
    <property type="protein sequence ID" value="OJG88584.1"/>
    <property type="molecule type" value="Genomic_DNA"/>
</dbReference>
<sequence length="274" mass="29163">MKNLMKYSGVSAVLLASLLAAVPLANAEEKSVKTDGKATFTTPTDFEDVIKPGTNDPIDIEGPQTQIGGVQLLHVPNFDFGSNPLKPQGGEFDVKHETYKEKGQATEYAIPLFIEVGDFSGKVGTEWNVKVEQDTVFKDSAVGGTHTLDKARIQVFNQKLHNNLNDANVANMITGINIPASSYAKVPVNVADSDGPLEVMKSKAAATVTDSTNGTISSVVLKENYNEADYGSAAAGAPAVGSKYSDVKLNVPAIDKAQTLNYATKLTWTLTVEP</sequence>
<feature type="domain" description="WxL" evidence="2">
    <location>
        <begin position="28"/>
        <end position="274"/>
    </location>
</feature>
<reference evidence="4 6" key="1">
    <citation type="submission" date="2014-12" db="EMBL/GenBank/DDBJ databases">
        <title>Draft genome sequences of 29 type strains of Enterococci.</title>
        <authorList>
            <person name="Zhong Z."/>
            <person name="Sun Z."/>
            <person name="Liu W."/>
            <person name="Zhang W."/>
            <person name="Zhang H."/>
        </authorList>
    </citation>
    <scope>NUCLEOTIDE SEQUENCE [LARGE SCALE GENOMIC DNA]</scope>
    <source>
        <strain evidence="4 6">DSM 22801</strain>
    </source>
</reference>
<dbReference type="KEGG" id="ess:ATZ33_08310"/>
<dbReference type="Proteomes" id="UP000065511">
    <property type="component" value="Chromosome"/>
</dbReference>
<evidence type="ECO:0000313" key="4">
    <source>
        <dbReference type="EMBL" id="OJG88584.1"/>
    </source>
</evidence>
<evidence type="ECO:0000256" key="1">
    <source>
        <dbReference type="SAM" id="SignalP"/>
    </source>
</evidence>
<dbReference type="EMBL" id="CP013614">
    <property type="protein sequence ID" value="ALS01368.1"/>
    <property type="molecule type" value="Genomic_DNA"/>
</dbReference>
<name>A0A0S3KAU6_9ENTE</name>
<evidence type="ECO:0000313" key="3">
    <source>
        <dbReference type="EMBL" id="ALS01368.1"/>
    </source>
</evidence>
<dbReference type="Proteomes" id="UP000183039">
    <property type="component" value="Unassembled WGS sequence"/>
</dbReference>
<dbReference type="InterPro" id="IPR027994">
    <property type="entry name" value="WxL_dom"/>
</dbReference>
<accession>A0A0S3KAU6</accession>
<keyword evidence="5" id="KW-1185">Reference proteome</keyword>
<gene>
    <name evidence="3" type="ORF">ATZ33_08310</name>
    <name evidence="4" type="ORF">RV15_GL001769</name>
</gene>
<dbReference type="RefSeq" id="WP_071878762.1">
    <property type="nucleotide sequence ID" value="NZ_JXLC01000025.1"/>
</dbReference>
<evidence type="ECO:0000259" key="2">
    <source>
        <dbReference type="Pfam" id="PF13731"/>
    </source>
</evidence>
<keyword evidence="1" id="KW-0732">Signal</keyword>
<dbReference type="Pfam" id="PF13731">
    <property type="entry name" value="WxL"/>
    <property type="match status" value="1"/>
</dbReference>
<dbReference type="AlphaFoldDB" id="A0A0S3KAU6"/>
<feature type="signal peptide" evidence="1">
    <location>
        <begin position="1"/>
        <end position="27"/>
    </location>
</feature>